<feature type="region of interest" description="Disordered" evidence="1">
    <location>
        <begin position="31"/>
        <end position="167"/>
    </location>
</feature>
<organism evidence="3 4">
    <name type="scientific">Ordospora colligata OC4</name>
    <dbReference type="NCBI Taxonomy" id="1354746"/>
    <lineage>
        <taxon>Eukaryota</taxon>
        <taxon>Fungi</taxon>
        <taxon>Fungi incertae sedis</taxon>
        <taxon>Microsporidia</taxon>
        <taxon>Ordosporidae</taxon>
        <taxon>Ordospora</taxon>
    </lineage>
</organism>
<dbReference type="PROSITE" id="PS50003">
    <property type="entry name" value="PH_DOMAIN"/>
    <property type="match status" value="1"/>
</dbReference>
<dbReference type="Pfam" id="PF00169">
    <property type="entry name" value="PH"/>
    <property type="match status" value="1"/>
</dbReference>
<sequence length="313" mass="35603">MSEKKVRRKRSIMVINEKGEAVNIEKKPRDVEGVENVNAVSGGASNAVSDAKDGLASGKENEIMNNARNGADDQKNASAIRSGKEEASKKITEESKLMNSDKQHEKDGESKSESIGKKAVINEQHNKEYTVPKDGERSDHLGPEMPSDGKTKYVGKNAVKEGDESSKREEIFVPPVLLLNDANINSEIFKQREDGEVVAEGWIWKKRQFFSCFWHQKYFVLTKDGILKYYKVDGMKNAKGNWDIKETKEIRHYDLASDDRHPYRLVITVNTDSFILSFDEKNVKEYWVRRIAEVSEKSKNEVSRNGNIRSSRK</sequence>
<dbReference type="EMBL" id="JOKQ01000006">
    <property type="protein sequence ID" value="KHN69568.1"/>
    <property type="molecule type" value="Genomic_DNA"/>
</dbReference>
<dbReference type="SMART" id="SM00233">
    <property type="entry name" value="PH"/>
    <property type="match status" value="1"/>
</dbReference>
<dbReference type="GeneID" id="26261938"/>
<keyword evidence="4" id="KW-1185">Reference proteome</keyword>
<evidence type="ECO:0000256" key="1">
    <source>
        <dbReference type="SAM" id="MobiDB-lite"/>
    </source>
</evidence>
<dbReference type="SUPFAM" id="SSF50729">
    <property type="entry name" value="PH domain-like"/>
    <property type="match status" value="1"/>
</dbReference>
<accession>A0A0B2UJM5</accession>
<dbReference type="InParanoid" id="A0A0B2UJM5"/>
<feature type="compositionally biased region" description="Basic and acidic residues" evidence="1">
    <location>
        <begin position="124"/>
        <end position="151"/>
    </location>
</feature>
<dbReference type="InterPro" id="IPR001849">
    <property type="entry name" value="PH_domain"/>
</dbReference>
<dbReference type="OrthoDB" id="73919at2759"/>
<proteinExistence type="predicted"/>
<dbReference type="InterPro" id="IPR011993">
    <property type="entry name" value="PH-like_dom_sf"/>
</dbReference>
<evidence type="ECO:0000313" key="4">
    <source>
        <dbReference type="Proteomes" id="UP000031056"/>
    </source>
</evidence>
<protein>
    <recommendedName>
        <fullName evidence="2">PH domain-containing protein</fullName>
    </recommendedName>
</protein>
<dbReference type="CDD" id="cd00821">
    <property type="entry name" value="PH"/>
    <property type="match status" value="1"/>
</dbReference>
<dbReference type="Proteomes" id="UP000031056">
    <property type="component" value="Unassembled WGS sequence"/>
</dbReference>
<dbReference type="Gene3D" id="2.30.29.30">
    <property type="entry name" value="Pleckstrin-homology domain (PH domain)/Phosphotyrosine-binding domain (PTB)"/>
    <property type="match status" value="1"/>
</dbReference>
<dbReference type="AlphaFoldDB" id="A0A0B2UJM5"/>
<dbReference type="VEuPathDB" id="MicrosporidiaDB:M896_060670"/>
<feature type="compositionally biased region" description="Basic and acidic residues" evidence="1">
    <location>
        <begin position="158"/>
        <end position="167"/>
    </location>
</feature>
<evidence type="ECO:0000313" key="3">
    <source>
        <dbReference type="EMBL" id="KHN69568.1"/>
    </source>
</evidence>
<feature type="compositionally biased region" description="Basic and acidic residues" evidence="1">
    <location>
        <begin position="82"/>
        <end position="116"/>
    </location>
</feature>
<comment type="caution">
    <text evidence="3">The sequence shown here is derived from an EMBL/GenBank/DDBJ whole genome shotgun (WGS) entry which is preliminary data.</text>
</comment>
<dbReference type="RefSeq" id="XP_014563610.1">
    <property type="nucleotide sequence ID" value="XM_014708124.1"/>
</dbReference>
<gene>
    <name evidence="3" type="ORF">M896_060670</name>
</gene>
<name>A0A0B2UJM5_9MICR</name>
<evidence type="ECO:0000259" key="2">
    <source>
        <dbReference type="PROSITE" id="PS50003"/>
    </source>
</evidence>
<dbReference type="HOGENOM" id="CLU_1034492_0_0_1"/>
<feature type="domain" description="PH" evidence="2">
    <location>
        <begin position="196"/>
        <end position="296"/>
    </location>
</feature>
<reference evidence="3 4" key="1">
    <citation type="journal article" date="2014" name="MBio">
        <title>The Ordospora colligata genome; evolution of extreme reduction in microsporidia and host-to-parasite horizontal gene transfer.</title>
        <authorList>
            <person name="Pombert J.-F."/>
            <person name="Haag K.L."/>
            <person name="Beidas S."/>
            <person name="Ebert D."/>
            <person name="Keeling P.J."/>
        </authorList>
    </citation>
    <scope>NUCLEOTIDE SEQUENCE [LARGE SCALE GENOMIC DNA]</scope>
    <source>
        <strain evidence="3 4">OC4</strain>
    </source>
</reference>